<reference evidence="1" key="2">
    <citation type="journal article" date="2015" name="Fish Shellfish Immunol.">
        <title>Early steps in the European eel (Anguilla anguilla)-Vibrio vulnificus interaction in the gills: Role of the RtxA13 toxin.</title>
        <authorList>
            <person name="Callol A."/>
            <person name="Pajuelo D."/>
            <person name="Ebbesson L."/>
            <person name="Teles M."/>
            <person name="MacKenzie S."/>
            <person name="Amaro C."/>
        </authorList>
    </citation>
    <scope>NUCLEOTIDE SEQUENCE</scope>
</reference>
<proteinExistence type="predicted"/>
<dbReference type="AlphaFoldDB" id="A0A0E9VNN5"/>
<sequence length="17" mass="2013">MHEHDCNCKLAGHSKFR</sequence>
<protein>
    <submittedName>
        <fullName evidence="1">Uncharacterized protein</fullName>
    </submittedName>
</protein>
<dbReference type="EMBL" id="GBXM01028941">
    <property type="protein sequence ID" value="JAH79636.1"/>
    <property type="molecule type" value="Transcribed_RNA"/>
</dbReference>
<organism evidence="1">
    <name type="scientific">Anguilla anguilla</name>
    <name type="common">European freshwater eel</name>
    <name type="synonym">Muraena anguilla</name>
    <dbReference type="NCBI Taxonomy" id="7936"/>
    <lineage>
        <taxon>Eukaryota</taxon>
        <taxon>Metazoa</taxon>
        <taxon>Chordata</taxon>
        <taxon>Craniata</taxon>
        <taxon>Vertebrata</taxon>
        <taxon>Euteleostomi</taxon>
        <taxon>Actinopterygii</taxon>
        <taxon>Neopterygii</taxon>
        <taxon>Teleostei</taxon>
        <taxon>Anguilliformes</taxon>
        <taxon>Anguillidae</taxon>
        <taxon>Anguilla</taxon>
    </lineage>
</organism>
<evidence type="ECO:0000313" key="1">
    <source>
        <dbReference type="EMBL" id="JAH79636.1"/>
    </source>
</evidence>
<reference evidence="1" key="1">
    <citation type="submission" date="2014-11" db="EMBL/GenBank/DDBJ databases">
        <authorList>
            <person name="Amaro Gonzalez C."/>
        </authorList>
    </citation>
    <scope>NUCLEOTIDE SEQUENCE</scope>
</reference>
<accession>A0A0E9VNN5</accession>
<name>A0A0E9VNN5_ANGAN</name>